<keyword evidence="3" id="KW-1185">Reference proteome</keyword>
<feature type="transmembrane region" description="Helical" evidence="1">
    <location>
        <begin position="25"/>
        <end position="46"/>
    </location>
</feature>
<keyword evidence="1" id="KW-0812">Transmembrane</keyword>
<name>A0A820WY25_9BILA</name>
<evidence type="ECO:0000256" key="1">
    <source>
        <dbReference type="SAM" id="Phobius"/>
    </source>
</evidence>
<comment type="caution">
    <text evidence="2">The sequence shown here is derived from an EMBL/GenBank/DDBJ whole genome shotgun (WGS) entry which is preliminary data.</text>
</comment>
<dbReference type="AlphaFoldDB" id="A0A820WY25"/>
<keyword evidence="1" id="KW-1133">Transmembrane helix</keyword>
<evidence type="ECO:0000313" key="2">
    <source>
        <dbReference type="EMBL" id="CAF4523655.1"/>
    </source>
</evidence>
<proteinExistence type="predicted"/>
<keyword evidence="1" id="KW-0472">Membrane</keyword>
<dbReference type="Proteomes" id="UP000663866">
    <property type="component" value="Unassembled WGS sequence"/>
</dbReference>
<reference evidence="2" key="1">
    <citation type="submission" date="2021-02" db="EMBL/GenBank/DDBJ databases">
        <authorList>
            <person name="Nowell W R."/>
        </authorList>
    </citation>
    <scope>NUCLEOTIDE SEQUENCE</scope>
</reference>
<accession>A0A820WY25</accession>
<sequence>MDAQKKSLFDADVDGELLSEPSQTFALTILISLLVVFLTIFILWWIKRRPG</sequence>
<feature type="non-terminal residue" evidence="2">
    <location>
        <position position="51"/>
    </location>
</feature>
<dbReference type="EMBL" id="CAJOBG010056770">
    <property type="protein sequence ID" value="CAF4523655.1"/>
    <property type="molecule type" value="Genomic_DNA"/>
</dbReference>
<organism evidence="2 3">
    <name type="scientific">Rotaria magnacalcarata</name>
    <dbReference type="NCBI Taxonomy" id="392030"/>
    <lineage>
        <taxon>Eukaryota</taxon>
        <taxon>Metazoa</taxon>
        <taxon>Spiralia</taxon>
        <taxon>Gnathifera</taxon>
        <taxon>Rotifera</taxon>
        <taxon>Eurotatoria</taxon>
        <taxon>Bdelloidea</taxon>
        <taxon>Philodinida</taxon>
        <taxon>Philodinidae</taxon>
        <taxon>Rotaria</taxon>
    </lineage>
</organism>
<evidence type="ECO:0000313" key="3">
    <source>
        <dbReference type="Proteomes" id="UP000663866"/>
    </source>
</evidence>
<gene>
    <name evidence="2" type="ORF">OVN521_LOCUS41971</name>
</gene>
<protein>
    <submittedName>
        <fullName evidence="2">Uncharacterized protein</fullName>
    </submittedName>
</protein>